<dbReference type="KEGG" id="caua:113041714"/>
<evidence type="ECO:0000313" key="2">
    <source>
        <dbReference type="Proteomes" id="UP000515129"/>
    </source>
</evidence>
<dbReference type="PANTHER" id="PTHR15904">
    <property type="entry name" value="FAM13"/>
    <property type="match status" value="1"/>
</dbReference>
<gene>
    <name evidence="3" type="primary">LOC113041714</name>
</gene>
<dbReference type="OrthoDB" id="185175at2759"/>
<dbReference type="Gene3D" id="1.10.555.10">
    <property type="entry name" value="Rho GTPase activation protein"/>
    <property type="match status" value="1"/>
</dbReference>
<dbReference type="InterPro" id="IPR008936">
    <property type="entry name" value="Rho_GTPase_activation_prot"/>
</dbReference>
<dbReference type="GO" id="GO:0007165">
    <property type="term" value="P:signal transduction"/>
    <property type="evidence" value="ECO:0007669"/>
    <property type="project" value="InterPro"/>
</dbReference>
<dbReference type="InterPro" id="IPR000198">
    <property type="entry name" value="RhoGAP_dom"/>
</dbReference>
<dbReference type="RefSeq" id="XP_026056159.1">
    <property type="nucleotide sequence ID" value="XM_026200374.1"/>
</dbReference>
<dbReference type="Proteomes" id="UP000515129">
    <property type="component" value="Chromosome 23"/>
</dbReference>
<keyword evidence="2" id="KW-1185">Reference proteome</keyword>
<accession>A0A6P6J785</accession>
<organism evidence="2 3">
    <name type="scientific">Carassius auratus</name>
    <name type="common">Goldfish</name>
    <dbReference type="NCBI Taxonomy" id="7957"/>
    <lineage>
        <taxon>Eukaryota</taxon>
        <taxon>Metazoa</taxon>
        <taxon>Chordata</taxon>
        <taxon>Craniata</taxon>
        <taxon>Vertebrata</taxon>
        <taxon>Euteleostomi</taxon>
        <taxon>Actinopterygii</taxon>
        <taxon>Neopterygii</taxon>
        <taxon>Teleostei</taxon>
        <taxon>Ostariophysi</taxon>
        <taxon>Cypriniformes</taxon>
        <taxon>Cyprinidae</taxon>
        <taxon>Cyprininae</taxon>
        <taxon>Carassius</taxon>
    </lineage>
</organism>
<dbReference type="SUPFAM" id="SSF48350">
    <property type="entry name" value="GTPase activation domain, GAP"/>
    <property type="match status" value="1"/>
</dbReference>
<dbReference type="SMART" id="SM00324">
    <property type="entry name" value="RhoGAP"/>
    <property type="match status" value="1"/>
</dbReference>
<dbReference type="PROSITE" id="PS50238">
    <property type="entry name" value="RHOGAP"/>
    <property type="match status" value="1"/>
</dbReference>
<name>A0A6P6J785_CARAU</name>
<protein>
    <submittedName>
        <fullName evidence="3">Protein FAM13A</fullName>
    </submittedName>
</protein>
<evidence type="ECO:0000259" key="1">
    <source>
        <dbReference type="PROSITE" id="PS50238"/>
    </source>
</evidence>
<dbReference type="Pfam" id="PF00620">
    <property type="entry name" value="RhoGAP"/>
    <property type="match status" value="1"/>
</dbReference>
<dbReference type="InterPro" id="IPR039102">
    <property type="entry name" value="FAM13"/>
</dbReference>
<proteinExistence type="predicted"/>
<dbReference type="GeneID" id="113041714"/>
<dbReference type="PANTHER" id="PTHR15904:SF19">
    <property type="entry name" value="PROTEIN FAM13C"/>
    <property type="match status" value="1"/>
</dbReference>
<dbReference type="AlphaFoldDB" id="A0A6P6J785"/>
<feature type="domain" description="Rho-GAP" evidence="1">
    <location>
        <begin position="41"/>
        <end position="229"/>
    </location>
</feature>
<sequence length="276" mass="31122">MGGLRKLMSMCCWSESDDSDHALPSDRFKTTPLEVKCVFGAPLDYLKRRGHMRQGVPVVLFQMVEFLEQYGLHQRKLFRASGSEARCDELKKRLNGGEFECFGSDDVHAVASLLVLFLRELPNGLIPWWSAKWLLSVYTKTRGKVLDLKRAKRVLESFAPEIFNILCLLIHFLSRVAARSHNNHMTSADLSEIFGPCIFAVRDSCIKQVEEQLCIYLTQQLIDNVTYLLPNTYPPRYTSATLSTGDCPPSPSPASRSMGAAHRTLLSGFSCLSVIW</sequence>
<reference evidence="3" key="1">
    <citation type="submission" date="2025-08" db="UniProtKB">
        <authorList>
            <consortium name="RefSeq"/>
        </authorList>
    </citation>
    <scope>IDENTIFICATION</scope>
    <source>
        <strain evidence="3">Wakin</strain>
        <tissue evidence="3">Muscle</tissue>
    </source>
</reference>
<evidence type="ECO:0000313" key="3">
    <source>
        <dbReference type="RefSeq" id="XP_026056159.1"/>
    </source>
</evidence>